<dbReference type="GeneID" id="41957411"/>
<feature type="region of interest" description="Disordered" evidence="1">
    <location>
        <begin position="96"/>
        <end position="115"/>
    </location>
</feature>
<proteinExistence type="predicted"/>
<protein>
    <submittedName>
        <fullName evidence="3">Uncharacterized protein</fullName>
    </submittedName>
</protein>
<dbReference type="AlphaFoldDB" id="A0A6P8BHR1"/>
<dbReference type="Proteomes" id="UP000515153">
    <property type="component" value="Unplaced"/>
</dbReference>
<evidence type="ECO:0000313" key="2">
    <source>
        <dbReference type="Proteomes" id="UP000515153"/>
    </source>
</evidence>
<reference evidence="3" key="3">
    <citation type="submission" date="2025-08" db="UniProtKB">
        <authorList>
            <consortium name="RefSeq"/>
        </authorList>
    </citation>
    <scope>IDENTIFICATION</scope>
    <source>
        <strain evidence="3">NI907</strain>
    </source>
</reference>
<evidence type="ECO:0000256" key="1">
    <source>
        <dbReference type="SAM" id="MobiDB-lite"/>
    </source>
</evidence>
<feature type="region of interest" description="Disordered" evidence="1">
    <location>
        <begin position="24"/>
        <end position="46"/>
    </location>
</feature>
<reference evidence="3" key="2">
    <citation type="submission" date="2019-10" db="EMBL/GenBank/DDBJ databases">
        <authorList>
            <consortium name="NCBI Genome Project"/>
        </authorList>
    </citation>
    <scope>NUCLEOTIDE SEQUENCE</scope>
    <source>
        <strain evidence="3">NI907</strain>
    </source>
</reference>
<dbReference type="KEGG" id="pgri:PgNI_02433"/>
<organism evidence="2 3">
    <name type="scientific">Pyricularia grisea</name>
    <name type="common">Crabgrass-specific blast fungus</name>
    <name type="synonym">Magnaporthe grisea</name>
    <dbReference type="NCBI Taxonomy" id="148305"/>
    <lineage>
        <taxon>Eukaryota</taxon>
        <taxon>Fungi</taxon>
        <taxon>Dikarya</taxon>
        <taxon>Ascomycota</taxon>
        <taxon>Pezizomycotina</taxon>
        <taxon>Sordariomycetes</taxon>
        <taxon>Sordariomycetidae</taxon>
        <taxon>Magnaporthales</taxon>
        <taxon>Pyriculariaceae</taxon>
        <taxon>Pyricularia</taxon>
    </lineage>
</organism>
<sequence>MFQNYCLVFRPHILSPGYTTGGWPFGGRRQRISSPKATQRGPDPPLQSLYAYLPSEPEAGMRRAEKKKEDLKQPSRLYASFLFSFIGASRIDGIETGVPRGKGGVHTEKSTAKAE</sequence>
<gene>
    <name evidence="3" type="ORF">PgNI_02433</name>
</gene>
<dbReference type="RefSeq" id="XP_030986687.1">
    <property type="nucleotide sequence ID" value="XM_031122499.1"/>
</dbReference>
<accession>A0A6P8BHR1</accession>
<feature type="compositionally biased region" description="Basic and acidic residues" evidence="1">
    <location>
        <begin position="105"/>
        <end position="115"/>
    </location>
</feature>
<keyword evidence="2" id="KW-1185">Reference proteome</keyword>
<reference evidence="3" key="1">
    <citation type="journal article" date="2019" name="Mol. Biol. Evol.">
        <title>Blast fungal genomes show frequent chromosomal changes, gene gains and losses, and effector gene turnover.</title>
        <authorList>
            <person name="Gomez Luciano L.B."/>
            <person name="Jason Tsai I."/>
            <person name="Chuma I."/>
            <person name="Tosa Y."/>
            <person name="Chen Y.H."/>
            <person name="Li J.Y."/>
            <person name="Li M.Y."/>
            <person name="Jade Lu M.Y."/>
            <person name="Nakayashiki H."/>
            <person name="Li W.H."/>
        </authorList>
    </citation>
    <scope>NUCLEOTIDE SEQUENCE</scope>
    <source>
        <strain evidence="3">NI907</strain>
    </source>
</reference>
<evidence type="ECO:0000313" key="3">
    <source>
        <dbReference type="RefSeq" id="XP_030986687.1"/>
    </source>
</evidence>
<name>A0A6P8BHR1_PYRGI</name>